<evidence type="ECO:0000313" key="1">
    <source>
        <dbReference type="EMBL" id="KAJ0182692.1"/>
    </source>
</evidence>
<sequence length="600" mass="67658">MANVTTSGYSKPVMDGVIQICKCMKNVFVQCELWCDEILRRVARPCCTCSRHVSAQALEDLAPAQRLRISPGSSRAFAPGLEISLTQCPVDQSKLAKRAEKPQSYPCPASKPTSGCGQTTMSYLMYSTACSKRFGVSPTRLPPKSPHESFSTQAIRSPLSKSPSFSTEGSLLLDLHKENYQILRRQDDRAEFGTDDGSESSTPGSYYTPPSSNSAMSNEPTSTYWQTPTTMYAEVHTGTSMQGRSSLVDSVPRRISHAKSGYSSPGAPIISTDQMADWHAMMVSLMWNVQAWRDWIQENIDRALAYAPDTNISQGEVDESWSSFQRKITTESLQWRQYNTFSRQLTMRLAFRYKDKQIVSPTRASDKTDDYMACQREMLEIIDMFNRWTQWLTVVVKEADAVKEIPESDTPINVLRWSYFKRKVEEYSDDWTKYNIHLKVAWEQKYRTLIAEWLPPWSQRGPVWVVSACGAVPSGAVAAGLFDAEVIWVARTTHRCNVLPAALHPSKHCCLVYSDGAVHHYTKYQVMCNAEVRWVAWRAGAADPRAVRVAAGVHVGRVLYRGSHLLGAVHAPHYRCHVVIFERPFAFNCYELLVLADGDY</sequence>
<organism evidence="1 2">
    <name type="scientific">Dendrolimus kikuchii</name>
    <dbReference type="NCBI Taxonomy" id="765133"/>
    <lineage>
        <taxon>Eukaryota</taxon>
        <taxon>Metazoa</taxon>
        <taxon>Ecdysozoa</taxon>
        <taxon>Arthropoda</taxon>
        <taxon>Hexapoda</taxon>
        <taxon>Insecta</taxon>
        <taxon>Pterygota</taxon>
        <taxon>Neoptera</taxon>
        <taxon>Endopterygota</taxon>
        <taxon>Lepidoptera</taxon>
        <taxon>Glossata</taxon>
        <taxon>Ditrysia</taxon>
        <taxon>Bombycoidea</taxon>
        <taxon>Lasiocampidae</taxon>
        <taxon>Dendrolimus</taxon>
    </lineage>
</organism>
<accession>A0ACC1DGZ3</accession>
<evidence type="ECO:0000313" key="2">
    <source>
        <dbReference type="Proteomes" id="UP000824533"/>
    </source>
</evidence>
<dbReference type="Proteomes" id="UP000824533">
    <property type="component" value="Linkage Group LG03"/>
</dbReference>
<dbReference type="EMBL" id="CM034389">
    <property type="protein sequence ID" value="KAJ0182692.1"/>
    <property type="molecule type" value="Genomic_DNA"/>
</dbReference>
<proteinExistence type="predicted"/>
<protein>
    <submittedName>
        <fullName evidence="1">Uncharacterized protein</fullName>
    </submittedName>
</protein>
<reference evidence="1 2" key="1">
    <citation type="journal article" date="2021" name="Front. Genet.">
        <title>Chromosome-Level Genome Assembly Reveals Significant Gene Expansion in the Toll and IMD Signaling Pathways of Dendrolimus kikuchii.</title>
        <authorList>
            <person name="Zhou J."/>
            <person name="Wu P."/>
            <person name="Xiong Z."/>
            <person name="Liu N."/>
            <person name="Zhao N."/>
            <person name="Ji M."/>
            <person name="Qiu Y."/>
            <person name="Yang B."/>
        </authorList>
    </citation>
    <scope>NUCLEOTIDE SEQUENCE [LARGE SCALE GENOMIC DNA]</scope>
    <source>
        <strain evidence="1">Ann1</strain>
    </source>
</reference>
<gene>
    <name evidence="1" type="ORF">K1T71_002061</name>
</gene>
<comment type="caution">
    <text evidence="1">The sequence shown here is derived from an EMBL/GenBank/DDBJ whole genome shotgun (WGS) entry which is preliminary data.</text>
</comment>
<name>A0ACC1DGZ3_9NEOP</name>
<keyword evidence="2" id="KW-1185">Reference proteome</keyword>